<dbReference type="Pfam" id="PF07445">
    <property type="entry name" value="PriC"/>
    <property type="match status" value="1"/>
</dbReference>
<keyword evidence="2" id="KW-1185">Reference proteome</keyword>
<gene>
    <name evidence="1" type="ORF">IC617_03155</name>
</gene>
<organism evidence="1 2">
    <name type="scientific">Neiella litorisoli</name>
    <dbReference type="NCBI Taxonomy" id="2771431"/>
    <lineage>
        <taxon>Bacteria</taxon>
        <taxon>Pseudomonadati</taxon>
        <taxon>Pseudomonadota</taxon>
        <taxon>Gammaproteobacteria</taxon>
        <taxon>Alteromonadales</taxon>
        <taxon>Echinimonadaceae</taxon>
        <taxon>Neiella</taxon>
    </lineage>
</organism>
<protein>
    <submittedName>
        <fullName evidence="1">Primosomal replication protein</fullName>
    </submittedName>
</protein>
<evidence type="ECO:0000313" key="2">
    <source>
        <dbReference type="Proteomes" id="UP000638014"/>
    </source>
</evidence>
<proteinExistence type="predicted"/>
<comment type="caution">
    <text evidence="1">The sequence shown here is derived from an EMBL/GenBank/DDBJ whole genome shotgun (WGS) entry which is preliminary data.</text>
</comment>
<dbReference type="InterPro" id="IPR010890">
    <property type="entry name" value="PriC"/>
</dbReference>
<dbReference type="Proteomes" id="UP000638014">
    <property type="component" value="Unassembled WGS sequence"/>
</dbReference>
<accession>A0A8J6QP72</accession>
<name>A0A8J6QP72_9GAMM</name>
<dbReference type="EMBL" id="JACXAF010000003">
    <property type="protein sequence ID" value="MBD1388416.1"/>
    <property type="molecule type" value="Genomic_DNA"/>
</dbReference>
<evidence type="ECO:0000313" key="1">
    <source>
        <dbReference type="EMBL" id="MBD1388416.1"/>
    </source>
</evidence>
<reference evidence="1" key="1">
    <citation type="submission" date="2020-09" db="EMBL/GenBank/DDBJ databases">
        <title>A novel bacterium of genus Neiella, isolated from South China Sea.</title>
        <authorList>
            <person name="Huang H."/>
            <person name="Mo K."/>
            <person name="Hu Y."/>
        </authorList>
    </citation>
    <scope>NUCLEOTIDE SEQUENCE</scope>
    <source>
        <strain evidence="1">HB171785</strain>
    </source>
</reference>
<sequence length="145" mass="16520">MPAINFDNLTLATPDADLHSALDLILSQIKQLTSDQIKHQNGNISLHKLELIGDHLAKIWRIITVKNQRPRAASKPKADFNKNYNIDWSNIEQELAKLKGFEQRLEQQLTFLIDQGASAAKTNFARQRLMRCQDTISVIENSLKD</sequence>
<dbReference type="RefSeq" id="WP_191143525.1">
    <property type="nucleotide sequence ID" value="NZ_JACXAF010000003.1"/>
</dbReference>
<dbReference type="AlphaFoldDB" id="A0A8J6QP72"/>